<evidence type="ECO:0000313" key="3">
    <source>
        <dbReference type="Proteomes" id="UP000236291"/>
    </source>
</evidence>
<dbReference type="Pfam" id="PF26581">
    <property type="entry name" value="WIT1_2_N"/>
    <property type="match status" value="1"/>
</dbReference>
<reference evidence="2 3" key="1">
    <citation type="journal article" date="2014" name="Am. J. Bot.">
        <title>Genome assembly and annotation for red clover (Trifolium pratense; Fabaceae).</title>
        <authorList>
            <person name="Istvanek J."/>
            <person name="Jaros M."/>
            <person name="Krenek A."/>
            <person name="Repkova J."/>
        </authorList>
    </citation>
    <scope>NUCLEOTIDE SEQUENCE [LARGE SCALE GENOMIC DNA]</scope>
    <source>
        <strain evidence="3">cv. Tatra</strain>
        <tissue evidence="2">Young leaves</tissue>
    </source>
</reference>
<dbReference type="PANTHER" id="PTHR35705">
    <property type="entry name" value="WPP DOMAIN-INTERACTING TAIL-ANCHORED PROTEIN 1"/>
    <property type="match status" value="1"/>
</dbReference>
<dbReference type="PANTHER" id="PTHR35705:SF1">
    <property type="entry name" value="WPP DOMAIN-INTERACTING TAIL-ANCHORED PROTEIN 1"/>
    <property type="match status" value="1"/>
</dbReference>
<accession>A0A2K3KVH9</accession>
<name>A0A2K3KVH9_TRIPR</name>
<organism evidence="2 3">
    <name type="scientific">Trifolium pratense</name>
    <name type="common">Red clover</name>
    <dbReference type="NCBI Taxonomy" id="57577"/>
    <lineage>
        <taxon>Eukaryota</taxon>
        <taxon>Viridiplantae</taxon>
        <taxon>Streptophyta</taxon>
        <taxon>Embryophyta</taxon>
        <taxon>Tracheophyta</taxon>
        <taxon>Spermatophyta</taxon>
        <taxon>Magnoliopsida</taxon>
        <taxon>eudicotyledons</taxon>
        <taxon>Gunneridae</taxon>
        <taxon>Pentapetalae</taxon>
        <taxon>rosids</taxon>
        <taxon>fabids</taxon>
        <taxon>Fabales</taxon>
        <taxon>Fabaceae</taxon>
        <taxon>Papilionoideae</taxon>
        <taxon>50 kb inversion clade</taxon>
        <taxon>NPAAA clade</taxon>
        <taxon>Hologalegina</taxon>
        <taxon>IRL clade</taxon>
        <taxon>Trifolieae</taxon>
        <taxon>Trifolium</taxon>
    </lineage>
</organism>
<dbReference type="EMBL" id="ASHM01112373">
    <property type="protein sequence ID" value="PNX70292.1"/>
    <property type="molecule type" value="Genomic_DNA"/>
</dbReference>
<dbReference type="Proteomes" id="UP000236291">
    <property type="component" value="Unassembled WGS sequence"/>
</dbReference>
<evidence type="ECO:0000313" key="2">
    <source>
        <dbReference type="EMBL" id="PNX70292.1"/>
    </source>
</evidence>
<comment type="caution">
    <text evidence="2">The sequence shown here is derived from an EMBL/GenBank/DDBJ whole genome shotgun (WGS) entry which is preliminary data.</text>
</comment>
<dbReference type="InterPro" id="IPR058610">
    <property type="entry name" value="WIT1_2_N"/>
</dbReference>
<proteinExistence type="predicted"/>
<gene>
    <name evidence="2" type="ORF">L195_g057246</name>
</gene>
<sequence>MDTQSVEDNTINVDVGGVIGNLELGVACFSEKVSNLNIFVMNLETMESELEGLVLDEENIDIGCVTKGFEFDLLCGVLGSEVRDLGLFLDTLHAEISEVKGKVSSFDEWQDRLVETEQSLTLAEELFYEIKQHSVSFQRTLSSYKKEENGK</sequence>
<dbReference type="InterPro" id="IPR039976">
    <property type="entry name" value="WIT1/WIT2"/>
</dbReference>
<dbReference type="AlphaFoldDB" id="A0A2K3KVH9"/>
<protein>
    <recommendedName>
        <fullName evidence="1">WIT1/2 N-terminal helical bundle domain-containing protein</fullName>
    </recommendedName>
</protein>
<evidence type="ECO:0000259" key="1">
    <source>
        <dbReference type="Pfam" id="PF26581"/>
    </source>
</evidence>
<reference evidence="2 3" key="2">
    <citation type="journal article" date="2017" name="Front. Plant Sci.">
        <title>Gene Classification and Mining of Molecular Markers Useful in Red Clover (Trifolium pratense) Breeding.</title>
        <authorList>
            <person name="Istvanek J."/>
            <person name="Dluhosova J."/>
            <person name="Dluhos P."/>
            <person name="Patkova L."/>
            <person name="Nedelnik J."/>
            <person name="Repkova J."/>
        </authorList>
    </citation>
    <scope>NUCLEOTIDE SEQUENCE [LARGE SCALE GENOMIC DNA]</scope>
    <source>
        <strain evidence="3">cv. Tatra</strain>
        <tissue evidence="2">Young leaves</tissue>
    </source>
</reference>
<feature type="domain" description="WIT1/2 N-terminal helical bundle" evidence="1">
    <location>
        <begin position="16"/>
        <end position="143"/>
    </location>
</feature>
<dbReference type="STRING" id="57577.A0A2K3KVH9"/>